<organism evidence="1 2">
    <name type="scientific">Thelohanellus kitauei</name>
    <name type="common">Myxosporean</name>
    <dbReference type="NCBI Taxonomy" id="669202"/>
    <lineage>
        <taxon>Eukaryota</taxon>
        <taxon>Metazoa</taxon>
        <taxon>Cnidaria</taxon>
        <taxon>Myxozoa</taxon>
        <taxon>Myxosporea</taxon>
        <taxon>Bivalvulida</taxon>
        <taxon>Platysporina</taxon>
        <taxon>Myxobolidae</taxon>
        <taxon>Thelohanellus</taxon>
    </lineage>
</organism>
<comment type="caution">
    <text evidence="1">The sequence shown here is derived from an EMBL/GenBank/DDBJ whole genome shotgun (WGS) entry which is preliminary data.</text>
</comment>
<accession>A0A0C2J231</accession>
<dbReference type="Proteomes" id="UP000031668">
    <property type="component" value="Unassembled WGS sequence"/>
</dbReference>
<name>A0A0C2J231_THEKT</name>
<dbReference type="AlphaFoldDB" id="A0A0C2J231"/>
<reference evidence="1 2" key="1">
    <citation type="journal article" date="2014" name="Genome Biol. Evol.">
        <title>The genome of the myxosporean Thelohanellus kitauei shows adaptations to nutrient acquisition within its fish host.</title>
        <authorList>
            <person name="Yang Y."/>
            <person name="Xiong J."/>
            <person name="Zhou Z."/>
            <person name="Huo F."/>
            <person name="Miao W."/>
            <person name="Ran C."/>
            <person name="Liu Y."/>
            <person name="Zhang J."/>
            <person name="Feng J."/>
            <person name="Wang M."/>
            <person name="Wang M."/>
            <person name="Wang L."/>
            <person name="Yao B."/>
        </authorList>
    </citation>
    <scope>NUCLEOTIDE SEQUENCE [LARGE SCALE GENOMIC DNA]</scope>
    <source>
        <strain evidence="1">Wuqing</strain>
    </source>
</reference>
<dbReference type="EMBL" id="JWZT01004771">
    <property type="protein sequence ID" value="KII63132.1"/>
    <property type="molecule type" value="Genomic_DNA"/>
</dbReference>
<evidence type="ECO:0000313" key="2">
    <source>
        <dbReference type="Proteomes" id="UP000031668"/>
    </source>
</evidence>
<protein>
    <submittedName>
        <fullName evidence="1">Uncharacterized protein</fullName>
    </submittedName>
</protein>
<sequence length="391" mass="45154">MRVINLKKIIGLSCLDQAIPQPRPKPPCSWAVVAGSAKLLTKLSRVIYFEDIYLNGALRTEPSQLECNTDPSILNHQPNQQTKVFLSDLVYHIQSTPDKRTFWLNALVIPLISEVDVFIATFSGKHPPIPWVELFNMNFEGTILVGFKFHGFFSLYPQYMRMVIKYQHLRIKTDGCTKENIVALDLVYHSLKCNQTIEFSQSCEDELYASIKDSFNVLKLAEKNMIRFYPDFSTDFVFSNKNNFSCLYMSRSFLIRYDKLQYLNKSFSIFVTLTIQIFSESKKIFGGHSFSLQLSGWRRICPSSARSSLIITDIFYDKFDIRITINDIRYRSKEVSVIRIENGDATILPESQIAFTNLNFKKFEQQSLKLYQDGQWFVANAPPPPRIPLCA</sequence>
<gene>
    <name evidence="1" type="ORF">RF11_09533</name>
</gene>
<evidence type="ECO:0000313" key="1">
    <source>
        <dbReference type="EMBL" id="KII63132.1"/>
    </source>
</evidence>
<proteinExistence type="predicted"/>
<keyword evidence="2" id="KW-1185">Reference proteome</keyword>